<dbReference type="Pfam" id="PF00392">
    <property type="entry name" value="GntR"/>
    <property type="match status" value="1"/>
</dbReference>
<dbReference type="Pfam" id="PF07729">
    <property type="entry name" value="FCD"/>
    <property type="match status" value="1"/>
</dbReference>
<dbReference type="EMBL" id="CP000542">
    <property type="protein sequence ID" value="ABM55965.1"/>
    <property type="molecule type" value="Genomic_DNA"/>
</dbReference>
<dbReference type="SMART" id="SM00895">
    <property type="entry name" value="FCD"/>
    <property type="match status" value="1"/>
</dbReference>
<dbReference type="InterPro" id="IPR011711">
    <property type="entry name" value="GntR_C"/>
</dbReference>
<dbReference type="GO" id="GO:0003700">
    <property type="term" value="F:DNA-binding transcription factor activity"/>
    <property type="evidence" value="ECO:0007669"/>
    <property type="project" value="InterPro"/>
</dbReference>
<dbReference type="Proteomes" id="UP000000374">
    <property type="component" value="Chromosome"/>
</dbReference>
<evidence type="ECO:0000256" key="1">
    <source>
        <dbReference type="ARBA" id="ARBA00023015"/>
    </source>
</evidence>
<keyword evidence="2" id="KW-0238">DNA-binding</keyword>
<reference evidence="6" key="1">
    <citation type="submission" date="2006-12" db="EMBL/GenBank/DDBJ databases">
        <title>Complete sequence of chromosome 1 of Verminephrobacter eiseniae EF01-2.</title>
        <authorList>
            <person name="Copeland A."/>
            <person name="Lucas S."/>
            <person name="Lapidus A."/>
            <person name="Barry K."/>
            <person name="Detter J.C."/>
            <person name="Glavina del Rio T."/>
            <person name="Dalin E."/>
            <person name="Tice H."/>
            <person name="Pitluck S."/>
            <person name="Chertkov O."/>
            <person name="Brettin T."/>
            <person name="Bruce D."/>
            <person name="Han C."/>
            <person name="Tapia R."/>
            <person name="Gilna P."/>
            <person name="Schmutz J."/>
            <person name="Larimer F."/>
            <person name="Land M."/>
            <person name="Hauser L."/>
            <person name="Kyrpides N."/>
            <person name="Kim E."/>
            <person name="Stahl D."/>
            <person name="Richardson P."/>
        </authorList>
    </citation>
    <scope>NUCLEOTIDE SEQUENCE [LARGE SCALE GENOMIC DNA]</scope>
    <source>
        <strain evidence="6">EF01-2</strain>
    </source>
</reference>
<dbReference type="AlphaFoldDB" id="A1WEA8"/>
<feature type="domain" description="HTH gntR-type" evidence="4">
    <location>
        <begin position="1"/>
        <end position="65"/>
    </location>
</feature>
<keyword evidence="1" id="KW-0805">Transcription regulation</keyword>
<name>A1WEA8_VEREI</name>
<accession>A1WEA8</accession>
<dbReference type="PANTHER" id="PTHR43537">
    <property type="entry name" value="TRANSCRIPTIONAL REGULATOR, GNTR FAMILY"/>
    <property type="match status" value="1"/>
</dbReference>
<keyword evidence="3" id="KW-0804">Transcription</keyword>
<dbReference type="KEGG" id="vei:Veis_0173"/>
<dbReference type="InterPro" id="IPR000524">
    <property type="entry name" value="Tscrpt_reg_HTH_GntR"/>
</dbReference>
<dbReference type="STRING" id="391735.Veis_0173"/>
<dbReference type="Gene3D" id="1.20.120.530">
    <property type="entry name" value="GntR ligand-binding domain-like"/>
    <property type="match status" value="1"/>
</dbReference>
<evidence type="ECO:0000259" key="4">
    <source>
        <dbReference type="PROSITE" id="PS50949"/>
    </source>
</evidence>
<dbReference type="SUPFAM" id="SSF46785">
    <property type="entry name" value="Winged helix' DNA-binding domain"/>
    <property type="match status" value="1"/>
</dbReference>
<protein>
    <submittedName>
        <fullName evidence="5">Transcriptional regulator, GntR family</fullName>
    </submittedName>
</protein>
<dbReference type="InterPro" id="IPR036390">
    <property type="entry name" value="WH_DNA-bd_sf"/>
</dbReference>
<evidence type="ECO:0000313" key="5">
    <source>
        <dbReference type="EMBL" id="ABM55965.1"/>
    </source>
</evidence>
<evidence type="ECO:0000313" key="6">
    <source>
        <dbReference type="Proteomes" id="UP000000374"/>
    </source>
</evidence>
<dbReference type="InterPro" id="IPR036388">
    <property type="entry name" value="WH-like_DNA-bd_sf"/>
</dbReference>
<dbReference type="GO" id="GO:0003677">
    <property type="term" value="F:DNA binding"/>
    <property type="evidence" value="ECO:0007669"/>
    <property type="project" value="UniProtKB-KW"/>
</dbReference>
<dbReference type="HOGENOM" id="CLU_017584_5_1_4"/>
<dbReference type="eggNOG" id="COG1802">
    <property type="taxonomic scope" value="Bacteria"/>
</dbReference>
<proteinExistence type="predicted"/>
<keyword evidence="6" id="KW-1185">Reference proteome</keyword>
<evidence type="ECO:0000256" key="2">
    <source>
        <dbReference type="ARBA" id="ARBA00023125"/>
    </source>
</evidence>
<dbReference type="InterPro" id="IPR008920">
    <property type="entry name" value="TF_FadR/GntR_C"/>
</dbReference>
<evidence type="ECO:0000256" key="3">
    <source>
        <dbReference type="ARBA" id="ARBA00023163"/>
    </source>
</evidence>
<dbReference type="SUPFAM" id="SSF48008">
    <property type="entry name" value="GntR ligand-binding domain-like"/>
    <property type="match status" value="1"/>
</dbReference>
<sequence length="208" mass="23251">MQAVIEAIEMDVIRGRILPRNRLIEDHLMEDYAAKRHVVRAALAQLQRLGVVVKPPHLGAHIRRFDAQSLRDLYHLRAVLHRAAVASMPLPVAPDRLMQVRHAAQAHAMAAATGDLVAIHRSNMLFHRLFYGLCDNAYLAESIRLHDWLSFPARAYAIAEPQALEQACAEHAAMVAALAAGDQGQLERLAVAHMGRARAIYEQRYLRA</sequence>
<dbReference type="PANTHER" id="PTHR43537:SF49">
    <property type="entry name" value="TRANSCRIPTIONAL REGULATORY PROTEIN"/>
    <property type="match status" value="1"/>
</dbReference>
<dbReference type="Gene3D" id="1.10.10.10">
    <property type="entry name" value="Winged helix-like DNA-binding domain superfamily/Winged helix DNA-binding domain"/>
    <property type="match status" value="1"/>
</dbReference>
<organism evidence="5 6">
    <name type="scientific">Verminephrobacter eiseniae (strain EF01-2)</name>
    <dbReference type="NCBI Taxonomy" id="391735"/>
    <lineage>
        <taxon>Bacteria</taxon>
        <taxon>Pseudomonadati</taxon>
        <taxon>Pseudomonadota</taxon>
        <taxon>Betaproteobacteria</taxon>
        <taxon>Burkholderiales</taxon>
        <taxon>Comamonadaceae</taxon>
        <taxon>Verminephrobacter</taxon>
    </lineage>
</organism>
<dbReference type="PROSITE" id="PS50949">
    <property type="entry name" value="HTH_GNTR"/>
    <property type="match status" value="1"/>
</dbReference>
<dbReference type="SMART" id="SM00345">
    <property type="entry name" value="HTH_GNTR"/>
    <property type="match status" value="1"/>
</dbReference>
<gene>
    <name evidence="5" type="ordered locus">Veis_0173</name>
</gene>